<feature type="signal peptide" evidence="4">
    <location>
        <begin position="1"/>
        <end position="18"/>
    </location>
</feature>
<evidence type="ECO:0000313" key="7">
    <source>
        <dbReference type="Proteomes" id="UP001595906"/>
    </source>
</evidence>
<name>A0ABV8PZ39_9BACT</name>
<dbReference type="PANTHER" id="PTHR30404:SF0">
    <property type="entry name" value="N-ACETYLMURAMOYL-L-ALANINE AMIDASE AMIC"/>
    <property type="match status" value="1"/>
</dbReference>
<evidence type="ECO:0000313" key="6">
    <source>
        <dbReference type="EMBL" id="MFC4232259.1"/>
    </source>
</evidence>
<dbReference type="InterPro" id="IPR002508">
    <property type="entry name" value="MurNAc-LAA_cat"/>
</dbReference>
<evidence type="ECO:0000256" key="2">
    <source>
        <dbReference type="ARBA" id="ARBA00011901"/>
    </source>
</evidence>
<keyword evidence="3 6" id="KW-0378">Hydrolase</keyword>
<feature type="domain" description="MurNAc-LAA" evidence="5">
    <location>
        <begin position="275"/>
        <end position="383"/>
    </location>
</feature>
<dbReference type="Pfam" id="PF01520">
    <property type="entry name" value="Amidase_3"/>
    <property type="match status" value="1"/>
</dbReference>
<comment type="catalytic activity">
    <reaction evidence="1">
        <text>Hydrolyzes the link between N-acetylmuramoyl residues and L-amino acid residues in certain cell-wall glycopeptides.</text>
        <dbReference type="EC" id="3.5.1.28"/>
    </reaction>
</comment>
<sequence>MKKYAFALLLLVSTASFAQETAKSFWLAKTTGKLPALSYGLGDDRLGGAKMGYLDTNVVLKIIDSTQSMFLVQLSKNRTAYIAKEFVVADTITKLKPYYLTDSWYVKGTDSCYDIASISIGEHLPYKSWMEIAPSKIMVDIYGVQSNTNWITQLQNLKEIKNIYYNQIEDDVVRVTIELVHQQHWGYTIGYSKKALVIKIKRQPDLVNIKKLKIAIDAGHGGTNSGTGGSNSNVVEKDLTLLFAKAFEKQLKTLGFKNIVQTRTKDTTFNNSDRVLFLQQENPDLLISFHLNSSSKPDVSGSSTYYKHIGFRPLTTAILKRMLAIKMNEYGNIGNFNFTLNAPTDFPNCLLEIGFLSNVADEKRIITKTFQTQVAKQVYLGITDWINSVKNK</sequence>
<evidence type="ECO:0000256" key="4">
    <source>
        <dbReference type="SAM" id="SignalP"/>
    </source>
</evidence>
<dbReference type="SMART" id="SM00646">
    <property type="entry name" value="Ami_3"/>
    <property type="match status" value="1"/>
</dbReference>
<dbReference type="EMBL" id="JBHSDC010000019">
    <property type="protein sequence ID" value="MFC4232259.1"/>
    <property type="molecule type" value="Genomic_DNA"/>
</dbReference>
<dbReference type="Gene3D" id="3.40.630.40">
    <property type="entry name" value="Zn-dependent exopeptidases"/>
    <property type="match status" value="1"/>
</dbReference>
<dbReference type="SUPFAM" id="SSF53187">
    <property type="entry name" value="Zn-dependent exopeptidases"/>
    <property type="match status" value="1"/>
</dbReference>
<dbReference type="EC" id="3.5.1.28" evidence="2"/>
<organism evidence="6 7">
    <name type="scientific">Parasediminibacterium paludis</name>
    <dbReference type="NCBI Taxonomy" id="908966"/>
    <lineage>
        <taxon>Bacteria</taxon>
        <taxon>Pseudomonadati</taxon>
        <taxon>Bacteroidota</taxon>
        <taxon>Chitinophagia</taxon>
        <taxon>Chitinophagales</taxon>
        <taxon>Chitinophagaceae</taxon>
        <taxon>Parasediminibacterium</taxon>
    </lineage>
</organism>
<dbReference type="CDD" id="cd02696">
    <property type="entry name" value="MurNAc-LAA"/>
    <property type="match status" value="1"/>
</dbReference>
<accession>A0ABV8PZ39</accession>
<reference evidence="7" key="1">
    <citation type="journal article" date="2019" name="Int. J. Syst. Evol. Microbiol.">
        <title>The Global Catalogue of Microorganisms (GCM) 10K type strain sequencing project: providing services to taxonomists for standard genome sequencing and annotation.</title>
        <authorList>
            <consortium name="The Broad Institute Genomics Platform"/>
            <consortium name="The Broad Institute Genome Sequencing Center for Infectious Disease"/>
            <person name="Wu L."/>
            <person name="Ma J."/>
        </authorList>
    </citation>
    <scope>NUCLEOTIDE SEQUENCE [LARGE SCALE GENOMIC DNA]</scope>
    <source>
        <strain evidence="7">CECT 8010</strain>
    </source>
</reference>
<comment type="caution">
    <text evidence="6">The sequence shown here is derived from an EMBL/GenBank/DDBJ whole genome shotgun (WGS) entry which is preliminary data.</text>
</comment>
<feature type="chain" id="PRO_5046241656" description="N-acetylmuramoyl-L-alanine amidase" evidence="4">
    <location>
        <begin position="19"/>
        <end position="392"/>
    </location>
</feature>
<dbReference type="GO" id="GO:0008745">
    <property type="term" value="F:N-acetylmuramoyl-L-alanine amidase activity"/>
    <property type="evidence" value="ECO:0007669"/>
    <property type="project" value="UniProtKB-EC"/>
</dbReference>
<dbReference type="PANTHER" id="PTHR30404">
    <property type="entry name" value="N-ACETYLMURAMOYL-L-ALANINE AMIDASE"/>
    <property type="match status" value="1"/>
</dbReference>
<evidence type="ECO:0000256" key="3">
    <source>
        <dbReference type="ARBA" id="ARBA00022801"/>
    </source>
</evidence>
<keyword evidence="7" id="KW-1185">Reference proteome</keyword>
<proteinExistence type="predicted"/>
<dbReference type="RefSeq" id="WP_379014041.1">
    <property type="nucleotide sequence ID" value="NZ_JBHSDC010000019.1"/>
</dbReference>
<evidence type="ECO:0000259" key="5">
    <source>
        <dbReference type="SMART" id="SM00646"/>
    </source>
</evidence>
<dbReference type="Proteomes" id="UP001595906">
    <property type="component" value="Unassembled WGS sequence"/>
</dbReference>
<evidence type="ECO:0000256" key="1">
    <source>
        <dbReference type="ARBA" id="ARBA00001561"/>
    </source>
</evidence>
<gene>
    <name evidence="6" type="ORF">ACFOW1_10180</name>
</gene>
<dbReference type="InterPro" id="IPR050695">
    <property type="entry name" value="N-acetylmuramoyl_amidase_3"/>
</dbReference>
<keyword evidence="4" id="KW-0732">Signal</keyword>
<protein>
    <recommendedName>
        <fullName evidence="2">N-acetylmuramoyl-L-alanine amidase</fullName>
        <ecNumber evidence="2">3.5.1.28</ecNumber>
    </recommendedName>
</protein>